<evidence type="ECO:0000256" key="2">
    <source>
        <dbReference type="SAM" id="MobiDB-lite"/>
    </source>
</evidence>
<proteinExistence type="predicted"/>
<comment type="caution">
    <text evidence="4">The sequence shown here is derived from an EMBL/GenBank/DDBJ whole genome shotgun (WGS) entry which is preliminary data.</text>
</comment>
<evidence type="ECO:0000313" key="5">
    <source>
        <dbReference type="Proteomes" id="UP000178724"/>
    </source>
</evidence>
<sequence>VSFSGAAPTAPSAANNTTANINVPVGTTTGPVSVTVNGKASDTTSFTVGQLLTDPVIASVYKQGTTNAFGYVYDNIEINGTNFGADPGDGNRDTATNKVTIAGLTIPDGVNVGGQDPNGVAVYAWSDTQIVLGIPSQEGGTYLVAGDLSVVVTAGGIQTNSQSFELRPMVYGVNPDNGPVGTDVSIEGTAFGTNPANISVSFNGTLATPSTVNDTNLHVTVPAGTTTGALSITVNGQVSNTNITFQVLAAAISGISPDPALIGQTITISGNDFGGAQGTGTLTIGGVTATPTFWNNTQIIAAVPTGVGSGSMVVSVSTPNGTASADLTISAAPTDSVMIDDFEGGAVSDWIQNPNSGYYAYGSNLTPDNNSINAQLRTTEAVHDGQYGAKVKYSYSAATATGWGAVLVNPKSLPNPGLVSFNIKWDGSANSLEVSFKDADGTIVASTIPNWTLAAISGYGQIQLHTGSFRETTAGTVAGFNWSNVVNYNFNYLGTGATANFQSIDSLSAAPTVTTAGRNYTIQYSSEILSENWLAVPYANATGSGGFFLGNSDGLANSIGSVIIPQPNDLLTIIGRDNSGQITVGPIQYMYLSGVWDSAGQTPIALRLGYMYIVTISNPGRPTISVAWNVDGTVGGVSLLFAYQSETLAENWLSIPMIGVAVNNTDDFAASLGAKIAPLDNDLLTFIARDNQSQSLVGPIQYRYIAASGTWDGGGQPPFSILAGDTWKVTLSNPGRPAVNATWP</sequence>
<dbReference type="InterPro" id="IPR052014">
    <property type="entry name" value="Dictyostelium_Tiger"/>
</dbReference>
<gene>
    <name evidence="4" type="ORF">A2625_01380</name>
</gene>
<evidence type="ECO:0000313" key="4">
    <source>
        <dbReference type="EMBL" id="OGB90395.1"/>
    </source>
</evidence>
<evidence type="ECO:0000256" key="1">
    <source>
        <dbReference type="ARBA" id="ARBA00023180"/>
    </source>
</evidence>
<dbReference type="PANTHER" id="PTHR31341">
    <property type="entry name" value="IPT/TIG DOMAIN-CONTAINING PROTEIN-RELATED-RELATED"/>
    <property type="match status" value="1"/>
</dbReference>
<feature type="region of interest" description="Disordered" evidence="2">
    <location>
        <begin position="1"/>
        <end position="20"/>
    </location>
</feature>
<feature type="domain" description="IPT/TIG" evidence="3">
    <location>
        <begin position="168"/>
        <end position="246"/>
    </location>
</feature>
<feature type="domain" description="IPT/TIG" evidence="3">
    <location>
        <begin position="252"/>
        <end position="328"/>
    </location>
</feature>
<accession>A0A1F4Q356</accession>
<feature type="non-terminal residue" evidence="4">
    <location>
        <position position="1"/>
    </location>
</feature>
<dbReference type="Pfam" id="PF01833">
    <property type="entry name" value="TIG"/>
    <property type="match status" value="2"/>
</dbReference>
<dbReference type="AlphaFoldDB" id="A0A1F4Q356"/>
<dbReference type="Proteomes" id="UP000178724">
    <property type="component" value="Unassembled WGS sequence"/>
</dbReference>
<dbReference type="InterPro" id="IPR002909">
    <property type="entry name" value="IPT_dom"/>
</dbReference>
<reference evidence="4 5" key="1">
    <citation type="journal article" date="2016" name="Nat. Commun.">
        <title>Thousands of microbial genomes shed light on interconnected biogeochemical processes in an aquifer system.</title>
        <authorList>
            <person name="Anantharaman K."/>
            <person name="Brown C.T."/>
            <person name="Hug L.A."/>
            <person name="Sharon I."/>
            <person name="Castelle C.J."/>
            <person name="Probst A.J."/>
            <person name="Thomas B.C."/>
            <person name="Singh A."/>
            <person name="Wilkins M.J."/>
            <person name="Karaoz U."/>
            <person name="Brodie E.L."/>
            <person name="Williams K.H."/>
            <person name="Hubbard S.S."/>
            <person name="Banfield J.F."/>
        </authorList>
    </citation>
    <scope>NUCLEOTIDE SEQUENCE [LARGE SCALE GENOMIC DNA]</scope>
</reference>
<evidence type="ECO:0000259" key="3">
    <source>
        <dbReference type="Pfam" id="PF01833"/>
    </source>
</evidence>
<protein>
    <recommendedName>
        <fullName evidence="3">IPT/TIG domain-containing protein</fullName>
    </recommendedName>
</protein>
<dbReference type="InterPro" id="IPR014756">
    <property type="entry name" value="Ig_E-set"/>
</dbReference>
<dbReference type="EMBL" id="METM01000010">
    <property type="protein sequence ID" value="OGB90395.1"/>
    <property type="molecule type" value="Genomic_DNA"/>
</dbReference>
<keyword evidence="1" id="KW-0325">Glycoprotein</keyword>
<name>A0A1F4Q356_UNCSA</name>
<dbReference type="Gene3D" id="2.60.40.10">
    <property type="entry name" value="Immunoglobulins"/>
    <property type="match status" value="3"/>
</dbReference>
<organism evidence="4 5">
    <name type="scientific">candidate division WOR-1 bacterium RIFCSPHIGHO2_01_FULL_53_15</name>
    <dbReference type="NCBI Taxonomy" id="1802564"/>
    <lineage>
        <taxon>Bacteria</taxon>
        <taxon>Bacillati</taxon>
        <taxon>Saganbacteria</taxon>
    </lineage>
</organism>
<dbReference type="SUPFAM" id="SSF81296">
    <property type="entry name" value="E set domains"/>
    <property type="match status" value="2"/>
</dbReference>
<dbReference type="InterPro" id="IPR013783">
    <property type="entry name" value="Ig-like_fold"/>
</dbReference>